<evidence type="ECO:0000313" key="3">
    <source>
        <dbReference type="Proteomes" id="UP000226037"/>
    </source>
</evidence>
<evidence type="ECO:0000313" key="2">
    <source>
        <dbReference type="EMBL" id="ASZ74718.1"/>
    </source>
</evidence>
<sequence>MSDKGGPDDIRRSAVRGMVYGFGPALAFWVAFGLLTWFVFAL</sequence>
<feature type="transmembrane region" description="Helical" evidence="1">
    <location>
        <begin position="20"/>
        <end position="40"/>
    </location>
</feature>
<dbReference type="Proteomes" id="UP000226037">
    <property type="component" value="Segment"/>
</dbReference>
<reference evidence="3" key="1">
    <citation type="submission" date="2017-08" db="EMBL/GenBank/DDBJ databases">
        <authorList>
            <person name="de Groot N.N."/>
        </authorList>
    </citation>
    <scope>NUCLEOTIDE SEQUENCE [LARGE SCALE GENOMIC DNA]</scope>
</reference>
<name>A0A249XSM2_9CAUD</name>
<proteinExistence type="predicted"/>
<gene>
    <name evidence="2" type="ORF">SEA_PHABBA_149</name>
</gene>
<keyword evidence="1" id="KW-1133">Transmembrane helix</keyword>
<organism evidence="2 3">
    <name type="scientific">Mycobacterium phage Phabba</name>
    <dbReference type="NCBI Taxonomy" id="2027899"/>
    <lineage>
        <taxon>Viruses</taxon>
        <taxon>Duplodnaviria</taxon>
        <taxon>Heunggongvirae</taxon>
        <taxon>Uroviricota</taxon>
        <taxon>Caudoviricetes</taxon>
        <taxon>Ceeclamvirinae</taxon>
        <taxon>Myrnavirus</taxon>
        <taxon>Myrnavirus phabba</taxon>
        <taxon>Myranavirus phabba</taxon>
    </lineage>
</organism>
<keyword evidence="1" id="KW-0472">Membrane</keyword>
<evidence type="ECO:0000256" key="1">
    <source>
        <dbReference type="SAM" id="Phobius"/>
    </source>
</evidence>
<dbReference type="EMBL" id="MF668280">
    <property type="protein sequence ID" value="ASZ74718.1"/>
    <property type="molecule type" value="Genomic_DNA"/>
</dbReference>
<protein>
    <submittedName>
        <fullName evidence="2">Uncharacterized protein</fullName>
    </submittedName>
</protein>
<keyword evidence="3" id="KW-1185">Reference proteome</keyword>
<accession>A0A249XSM2</accession>
<keyword evidence="1" id="KW-0812">Transmembrane</keyword>